<proteinExistence type="predicted"/>
<dbReference type="PANTHER" id="PTHR43767">
    <property type="entry name" value="LONG-CHAIN-FATTY-ACID--COA LIGASE"/>
    <property type="match status" value="1"/>
</dbReference>
<accession>A0A423Q0C7</accession>
<comment type="caution">
    <text evidence="3">The sequence shown here is derived from an EMBL/GenBank/DDBJ whole genome shotgun (WGS) entry which is preliminary data.</text>
</comment>
<dbReference type="InterPro" id="IPR050237">
    <property type="entry name" value="ATP-dep_AMP-bd_enzyme"/>
</dbReference>
<dbReference type="AlphaFoldDB" id="A0A423Q0C7"/>
<keyword evidence="4" id="KW-1185">Reference proteome</keyword>
<evidence type="ECO:0000259" key="2">
    <source>
        <dbReference type="Pfam" id="PF13193"/>
    </source>
</evidence>
<reference evidence="3 4" key="1">
    <citation type="submission" date="2013-10" db="EMBL/GenBank/DDBJ databases">
        <title>Salinisphaera japonica YTM-1 Genome Sequencing.</title>
        <authorList>
            <person name="Lai Q."/>
            <person name="Li C."/>
            <person name="Shao Z."/>
        </authorList>
    </citation>
    <scope>NUCLEOTIDE SEQUENCE [LARGE SCALE GENOMIC DNA]</scope>
    <source>
        <strain evidence="3 4">YTM-1</strain>
    </source>
</reference>
<dbReference type="InParanoid" id="A0A423Q0C7"/>
<dbReference type="Pfam" id="PF00501">
    <property type="entry name" value="AMP-binding"/>
    <property type="match status" value="1"/>
</dbReference>
<dbReference type="InterPro" id="IPR045851">
    <property type="entry name" value="AMP-bd_C_sf"/>
</dbReference>
<evidence type="ECO:0000259" key="1">
    <source>
        <dbReference type="Pfam" id="PF00501"/>
    </source>
</evidence>
<name>A0A423Q0C7_9GAMM</name>
<keyword evidence="3" id="KW-0436">Ligase</keyword>
<feature type="domain" description="AMP-dependent synthetase/ligase" evidence="1">
    <location>
        <begin position="29"/>
        <end position="408"/>
    </location>
</feature>
<dbReference type="RefSeq" id="WP_123657145.1">
    <property type="nucleotide sequence ID" value="NZ_AYKG01000005.1"/>
</dbReference>
<dbReference type="Gene3D" id="3.40.50.12780">
    <property type="entry name" value="N-terminal domain of ligase-like"/>
    <property type="match status" value="1"/>
</dbReference>
<dbReference type="Gene3D" id="3.30.300.30">
    <property type="match status" value="1"/>
</dbReference>
<dbReference type="NCBIfam" id="NF006181">
    <property type="entry name" value="PRK08314.1"/>
    <property type="match status" value="1"/>
</dbReference>
<organism evidence="3 4">
    <name type="scientific">Salinisphaera japonica YTM-1</name>
    <dbReference type="NCBI Taxonomy" id="1209778"/>
    <lineage>
        <taxon>Bacteria</taxon>
        <taxon>Pseudomonadati</taxon>
        <taxon>Pseudomonadota</taxon>
        <taxon>Gammaproteobacteria</taxon>
        <taxon>Salinisphaerales</taxon>
        <taxon>Salinisphaeraceae</taxon>
        <taxon>Salinisphaera</taxon>
    </lineage>
</organism>
<dbReference type="PANTHER" id="PTHR43767:SF1">
    <property type="entry name" value="NONRIBOSOMAL PEPTIDE SYNTHASE PES1 (EUROFUNG)-RELATED"/>
    <property type="match status" value="1"/>
</dbReference>
<protein>
    <submittedName>
        <fullName evidence="3">Long-chain fatty acid--CoA ligase</fullName>
    </submittedName>
</protein>
<dbReference type="InterPro" id="IPR020845">
    <property type="entry name" value="AMP-binding_CS"/>
</dbReference>
<dbReference type="EMBL" id="AYKG01000005">
    <property type="protein sequence ID" value="ROO31446.1"/>
    <property type="molecule type" value="Genomic_DNA"/>
</dbReference>
<dbReference type="SUPFAM" id="SSF56801">
    <property type="entry name" value="Acetyl-CoA synthetase-like"/>
    <property type="match status" value="1"/>
</dbReference>
<evidence type="ECO:0000313" key="4">
    <source>
        <dbReference type="Proteomes" id="UP000285310"/>
    </source>
</evidence>
<dbReference type="GO" id="GO:0016878">
    <property type="term" value="F:acid-thiol ligase activity"/>
    <property type="evidence" value="ECO:0007669"/>
    <property type="project" value="UniProtKB-ARBA"/>
</dbReference>
<dbReference type="InterPro" id="IPR042099">
    <property type="entry name" value="ANL_N_sf"/>
</dbReference>
<dbReference type="InterPro" id="IPR000873">
    <property type="entry name" value="AMP-dep_synth/lig_dom"/>
</dbReference>
<dbReference type="OrthoDB" id="9803968at2"/>
<dbReference type="PROSITE" id="PS00455">
    <property type="entry name" value="AMP_BINDING"/>
    <property type="match status" value="1"/>
</dbReference>
<dbReference type="InterPro" id="IPR025110">
    <property type="entry name" value="AMP-bd_C"/>
</dbReference>
<dbReference type="Proteomes" id="UP000285310">
    <property type="component" value="Unassembled WGS sequence"/>
</dbReference>
<gene>
    <name evidence="3" type="ORF">SAJA_02940</name>
</gene>
<evidence type="ECO:0000313" key="3">
    <source>
        <dbReference type="EMBL" id="ROO31446.1"/>
    </source>
</evidence>
<sequence length="556" mass="61050">MFDRHHAVWPENVPYTLTLPRTSLYENLEISARRYPDRAAIIYYDRELSYKTLDAEVNRLAGFLQAKGVVAGDRVLLFMQNAPQFVIAYYAILRADAVVVPVNPMNQSPELAHYIDDTEATVAICGQERFEAMAPWVAAGRITTCVVAAYNDYIDPDTDLDLPAEVAAPAAELSQPGAVAWAEALSAGHAPGPHAAQSDDLAVLPYSSGTTGAPKGCMHTHASVTATMVNGLVWTRSHPEGLTLGTLPLFHVTGMQNSMNSPIYAGSTVVLMTRWDRLTAARLIERYRINRWTNIVTMVIDMLADPAIESFDLSSLEHLSGGGAAMPEAVSDKLFALTGLRYVEGYGLSETIAATHLNPPDAPKKQCLGVPLFDVDSRIIDPETTNELGVGEVGEIITHGPQVQTGYWRRPEANAASYLALDGKRFFRTGDLGYYDDEGYFFIVDRVKRMINASGYKVWPAEVESMMFNHPEIREACVISQPDARRGEKVKACVVLAADAAATPETIREWCREQMAAYKVPSVIKICEALPRSPTGKIQWRQLQEAEWADTAPADA</sequence>
<dbReference type="Pfam" id="PF13193">
    <property type="entry name" value="AMP-binding_C"/>
    <property type="match status" value="1"/>
</dbReference>
<feature type="domain" description="AMP-binding enzyme C-terminal" evidence="2">
    <location>
        <begin position="462"/>
        <end position="537"/>
    </location>
</feature>